<dbReference type="Proteomes" id="UP000503018">
    <property type="component" value="Chromosome"/>
</dbReference>
<reference evidence="1 2" key="1">
    <citation type="submission" date="2020-01" db="EMBL/GenBank/DDBJ databases">
        <title>Sphingomonas sp. strain CSW-10.</title>
        <authorList>
            <person name="Chen W.-M."/>
        </authorList>
    </citation>
    <scope>NUCLEOTIDE SEQUENCE [LARGE SCALE GENOMIC DNA]</scope>
    <source>
        <strain evidence="1 2">CSW-10</strain>
    </source>
</reference>
<protein>
    <submittedName>
        <fullName evidence="1">Uncharacterized protein</fullName>
    </submittedName>
</protein>
<name>A0A6M4APW5_9SPHN</name>
<keyword evidence="2" id="KW-1185">Reference proteome</keyword>
<organism evidence="1 2">
    <name type="scientific">Sphingomonas lacunae</name>
    <dbReference type="NCBI Taxonomy" id="2698828"/>
    <lineage>
        <taxon>Bacteria</taxon>
        <taxon>Pseudomonadati</taxon>
        <taxon>Pseudomonadota</taxon>
        <taxon>Alphaproteobacteria</taxon>
        <taxon>Sphingomonadales</taxon>
        <taxon>Sphingomonadaceae</taxon>
        <taxon>Sphingomonas</taxon>
    </lineage>
</organism>
<gene>
    <name evidence="1" type="ORF">GV829_00265</name>
</gene>
<dbReference type="AlphaFoldDB" id="A0A6M4APW5"/>
<evidence type="ECO:0000313" key="2">
    <source>
        <dbReference type="Proteomes" id="UP000503018"/>
    </source>
</evidence>
<accession>A0A6M4APW5</accession>
<sequence>MTKYIFILFLACSGYLNQSQQINNVSYQEYLNIPKCWSTSEGDIQAILILVENKTEVFTNFVSVRCYTSIQGRDNTINVAINALKIIDDKGFISENGLSYNRFISNTVDDLDGQWDKAKIFAFKGKIARISVAEAPDGVFYTIESVEIVKKLNINFEQFSDITPDKRRELYCDSIFC</sequence>
<dbReference type="EMBL" id="CP053015">
    <property type="protein sequence ID" value="QJQ31078.1"/>
    <property type="molecule type" value="Genomic_DNA"/>
</dbReference>
<proteinExistence type="predicted"/>
<dbReference type="KEGG" id="slan:GV829_00265"/>
<evidence type="ECO:0000313" key="1">
    <source>
        <dbReference type="EMBL" id="QJQ31078.1"/>
    </source>
</evidence>
<dbReference type="RefSeq" id="WP_169943290.1">
    <property type="nucleotide sequence ID" value="NZ_CP053015.1"/>
</dbReference>